<evidence type="ECO:0008006" key="4">
    <source>
        <dbReference type="Google" id="ProtNLM"/>
    </source>
</evidence>
<keyword evidence="3" id="KW-1185">Reference proteome</keyword>
<dbReference type="EMBL" id="CABFNS010000837">
    <property type="protein sequence ID" value="VUC31829.1"/>
    <property type="molecule type" value="Genomic_DNA"/>
</dbReference>
<evidence type="ECO:0000256" key="1">
    <source>
        <dbReference type="SAM" id="MobiDB-lite"/>
    </source>
</evidence>
<dbReference type="Proteomes" id="UP000766486">
    <property type="component" value="Unassembled WGS sequence"/>
</dbReference>
<protein>
    <recommendedName>
        <fullName evidence="4">NACHT-NTPase and P-loop NTPases N-terminal domain-containing protein</fullName>
    </recommendedName>
</protein>
<feature type="region of interest" description="Disordered" evidence="1">
    <location>
        <begin position="144"/>
        <end position="208"/>
    </location>
</feature>
<accession>A0ABY6UPA4</accession>
<reference evidence="2 3" key="1">
    <citation type="submission" date="2019-06" db="EMBL/GenBank/DDBJ databases">
        <authorList>
            <person name="Broberg M."/>
        </authorList>
    </citation>
    <scope>NUCLEOTIDE SEQUENCE [LARGE SCALE GENOMIC DNA]</scope>
</reference>
<gene>
    <name evidence="2" type="ORF">CLO192961_LOCUS315682</name>
</gene>
<comment type="caution">
    <text evidence="2">The sequence shown here is derived from an EMBL/GenBank/DDBJ whole genome shotgun (WGS) entry which is preliminary data.</text>
</comment>
<proteinExistence type="predicted"/>
<organism evidence="2 3">
    <name type="scientific">Bionectria ochroleuca</name>
    <name type="common">Gliocladium roseum</name>
    <dbReference type="NCBI Taxonomy" id="29856"/>
    <lineage>
        <taxon>Eukaryota</taxon>
        <taxon>Fungi</taxon>
        <taxon>Dikarya</taxon>
        <taxon>Ascomycota</taxon>
        <taxon>Pezizomycotina</taxon>
        <taxon>Sordariomycetes</taxon>
        <taxon>Hypocreomycetidae</taxon>
        <taxon>Hypocreales</taxon>
        <taxon>Bionectriaceae</taxon>
        <taxon>Clonostachys</taxon>
    </lineage>
</organism>
<name>A0ABY6UPA4_BIOOC</name>
<evidence type="ECO:0000313" key="2">
    <source>
        <dbReference type="EMBL" id="VUC31829.1"/>
    </source>
</evidence>
<feature type="compositionally biased region" description="Basic and acidic residues" evidence="1">
    <location>
        <begin position="145"/>
        <end position="157"/>
    </location>
</feature>
<evidence type="ECO:0000313" key="3">
    <source>
        <dbReference type="Proteomes" id="UP000766486"/>
    </source>
</evidence>
<sequence length="208" mass="23561">MASIIKAIQELFTPFSPEEEELSLCNELHETLVSTLKALRSITETLETAPGTSENLKMIDQSLNWLGEYCNTFSEKGTFQDEAQRQRCYETVEQLIARIQGIMSTFDTADVFELALVDATLCYNNLKYCEGVLEGLYSSLTQHPDTVESHTQREHVAHQQRRPVLVTPRERFPVLRTPPGRLPVRVSRSRGSPTSYAQRIHSDESDGV</sequence>